<dbReference type="OrthoDB" id="527344at2759"/>
<evidence type="ECO:0000313" key="2">
    <source>
        <dbReference type="Proteomes" id="UP000714275"/>
    </source>
</evidence>
<evidence type="ECO:0000313" key="1">
    <source>
        <dbReference type="EMBL" id="KAG1772234.1"/>
    </source>
</evidence>
<name>A0A9P6ZNB3_9AGAM</name>
<gene>
    <name evidence="1" type="ORF">EV702DRAFT_1048698</name>
</gene>
<dbReference type="EMBL" id="JABBWD010000054">
    <property type="protein sequence ID" value="KAG1772234.1"/>
    <property type="molecule type" value="Genomic_DNA"/>
</dbReference>
<accession>A0A9P6ZNB3</accession>
<proteinExistence type="predicted"/>
<keyword evidence="2" id="KW-1185">Reference proteome</keyword>
<comment type="caution">
    <text evidence="1">The sequence shown here is derived from an EMBL/GenBank/DDBJ whole genome shotgun (WGS) entry which is preliminary data.</text>
</comment>
<dbReference type="Proteomes" id="UP000714275">
    <property type="component" value="Unassembled WGS sequence"/>
</dbReference>
<reference evidence="1" key="1">
    <citation type="journal article" date="2020" name="New Phytol.">
        <title>Comparative genomics reveals dynamic genome evolution in host specialist ectomycorrhizal fungi.</title>
        <authorList>
            <person name="Lofgren L.A."/>
            <person name="Nguyen N.H."/>
            <person name="Vilgalys R."/>
            <person name="Ruytinx J."/>
            <person name="Liao H.L."/>
            <person name="Branco S."/>
            <person name="Kuo A."/>
            <person name="LaButti K."/>
            <person name="Lipzen A."/>
            <person name="Andreopoulos W."/>
            <person name="Pangilinan J."/>
            <person name="Riley R."/>
            <person name="Hundley H."/>
            <person name="Na H."/>
            <person name="Barry K."/>
            <person name="Grigoriev I.V."/>
            <person name="Stajich J.E."/>
            <person name="Kennedy P.G."/>
        </authorList>
    </citation>
    <scope>NUCLEOTIDE SEQUENCE</scope>
    <source>
        <strain evidence="1">DOB743</strain>
    </source>
</reference>
<organism evidence="1 2">
    <name type="scientific">Suillus placidus</name>
    <dbReference type="NCBI Taxonomy" id="48579"/>
    <lineage>
        <taxon>Eukaryota</taxon>
        <taxon>Fungi</taxon>
        <taxon>Dikarya</taxon>
        <taxon>Basidiomycota</taxon>
        <taxon>Agaricomycotina</taxon>
        <taxon>Agaricomycetes</taxon>
        <taxon>Agaricomycetidae</taxon>
        <taxon>Boletales</taxon>
        <taxon>Suillineae</taxon>
        <taxon>Suillaceae</taxon>
        <taxon>Suillus</taxon>
    </lineage>
</organism>
<protein>
    <submittedName>
        <fullName evidence="1">Uncharacterized protein</fullName>
    </submittedName>
</protein>
<sequence length="223" mass="26120">MNARRPPAIAEHLTRKERKKNVTWLFVGTHRTLEITRICQLEAERTPSFLDLLCLFARLLITSTPPMIDLHALELHIAYTNDIGHHGELPCLLERTPQRSPTLREHDFLRHERASMRLQCPTSQARTLWWLASEWSASFLASPEMDQGIFSWMQERSIFMSRIHGDHHIGLAKILAMRQRLDPPPEELLYLISNRMVFLYLRDYNTLEELGFSDMHGPVRYLP</sequence>
<dbReference type="AlphaFoldDB" id="A0A9P6ZNB3"/>